<evidence type="ECO:0000256" key="12">
    <source>
        <dbReference type="ARBA" id="ARBA00023310"/>
    </source>
</evidence>
<keyword evidence="7 14" id="KW-0812">Transmembrane</keyword>
<dbReference type="PRINTS" id="PR00123">
    <property type="entry name" value="ATPASEA"/>
</dbReference>
<evidence type="ECO:0000256" key="5">
    <source>
        <dbReference type="ARBA" id="ARBA00022448"/>
    </source>
</evidence>
<evidence type="ECO:0000256" key="2">
    <source>
        <dbReference type="ARBA" id="ARBA00004141"/>
    </source>
</evidence>
<feature type="transmembrane region" description="Helical" evidence="14">
    <location>
        <begin position="44"/>
        <end position="61"/>
    </location>
</feature>
<evidence type="ECO:0000256" key="9">
    <source>
        <dbReference type="ARBA" id="ARBA00022989"/>
    </source>
</evidence>
<evidence type="ECO:0000256" key="3">
    <source>
        <dbReference type="ARBA" id="ARBA00006810"/>
    </source>
</evidence>
<feature type="transmembrane region" description="Helical" evidence="14">
    <location>
        <begin position="98"/>
        <end position="119"/>
    </location>
</feature>
<dbReference type="InterPro" id="IPR045083">
    <property type="entry name" value="ATP_synth_F0_asu_bact/mt"/>
</dbReference>
<keyword evidence="9 14" id="KW-1133">Transmembrane helix</keyword>
<dbReference type="PANTHER" id="PTHR11410">
    <property type="entry name" value="ATP SYNTHASE SUBUNIT A"/>
    <property type="match status" value="1"/>
</dbReference>
<dbReference type="GO" id="GO:0005743">
    <property type="term" value="C:mitochondrial inner membrane"/>
    <property type="evidence" value="ECO:0007669"/>
    <property type="project" value="UniProtKB-SubCell"/>
</dbReference>
<dbReference type="InterPro" id="IPR023011">
    <property type="entry name" value="ATP_synth_F0_asu_AS"/>
</dbReference>
<organism evidence="15">
    <name type="scientific">Ismarus sp. ZJUH_2016020</name>
    <dbReference type="NCBI Taxonomy" id="2491162"/>
    <lineage>
        <taxon>Eukaryota</taxon>
        <taxon>Metazoa</taxon>
        <taxon>Ecdysozoa</taxon>
        <taxon>Arthropoda</taxon>
        <taxon>Hexapoda</taxon>
        <taxon>Insecta</taxon>
        <taxon>Pterygota</taxon>
        <taxon>Neoptera</taxon>
        <taxon>Endopterygota</taxon>
        <taxon>Hymenoptera</taxon>
        <taxon>Apocrita</taxon>
        <taxon>Proctotrupomorpha</taxon>
        <taxon>Diaprioidea</taxon>
        <taxon>Diapriidae</taxon>
        <taxon>Ismarinae</taxon>
        <taxon>Ismarus</taxon>
    </lineage>
</organism>
<dbReference type="CDD" id="cd00310">
    <property type="entry name" value="ATP-synt_Fo_a_6"/>
    <property type="match status" value="1"/>
</dbReference>
<dbReference type="PROSITE" id="PS00449">
    <property type="entry name" value="ATPASE_A"/>
    <property type="match status" value="1"/>
</dbReference>
<gene>
    <name evidence="15" type="primary">atp6</name>
</gene>
<feature type="transmembrane region" description="Helical" evidence="14">
    <location>
        <begin position="20"/>
        <end position="37"/>
    </location>
</feature>
<dbReference type="Gene3D" id="1.20.120.220">
    <property type="entry name" value="ATP synthase, F0 complex, subunit A"/>
    <property type="match status" value="1"/>
</dbReference>
<dbReference type="InterPro" id="IPR000568">
    <property type="entry name" value="ATP_synth_F0_asu"/>
</dbReference>
<keyword evidence="8" id="KW-0375">Hydrogen ion transport</keyword>
<dbReference type="InterPro" id="IPR035908">
    <property type="entry name" value="F0_ATP_A_sf"/>
</dbReference>
<dbReference type="Pfam" id="PF00119">
    <property type="entry name" value="ATP-synt_A"/>
    <property type="match status" value="1"/>
</dbReference>
<comment type="subcellular location">
    <subcellularLocation>
        <location evidence="2">Membrane</location>
        <topology evidence="2">Multi-pass membrane protein</topology>
    </subcellularLocation>
    <subcellularLocation>
        <location evidence="13">Mitochondrion inner membrane</location>
        <topology evidence="13">Multi-pass membrane protein</topology>
    </subcellularLocation>
</comment>
<feature type="transmembrane region" description="Helical" evidence="14">
    <location>
        <begin position="181"/>
        <end position="204"/>
    </location>
</feature>
<keyword evidence="6" id="KW-0138">CF(0)</keyword>
<evidence type="ECO:0000256" key="8">
    <source>
        <dbReference type="ARBA" id="ARBA00022781"/>
    </source>
</evidence>
<geneLocation type="mitochondrion" evidence="15"/>
<dbReference type="GO" id="GO:0046933">
    <property type="term" value="F:proton-transporting ATP synthase activity, rotational mechanism"/>
    <property type="evidence" value="ECO:0007669"/>
    <property type="project" value="TreeGrafter"/>
</dbReference>
<evidence type="ECO:0000256" key="13">
    <source>
        <dbReference type="RuleBase" id="RU004450"/>
    </source>
</evidence>
<dbReference type="SUPFAM" id="SSF81336">
    <property type="entry name" value="F1F0 ATP synthase subunit A"/>
    <property type="match status" value="1"/>
</dbReference>
<dbReference type="PANTHER" id="PTHR11410:SF0">
    <property type="entry name" value="ATP SYNTHASE SUBUNIT A"/>
    <property type="match status" value="1"/>
</dbReference>
<comment type="similarity">
    <text evidence="3">Belongs to the ATPase A chain family.</text>
</comment>
<proteinExistence type="inferred from homology"/>
<dbReference type="GO" id="GO:0045259">
    <property type="term" value="C:proton-transporting ATP synthase complex"/>
    <property type="evidence" value="ECO:0007669"/>
    <property type="project" value="UniProtKB-KW"/>
</dbReference>
<sequence length="228" mass="26752">MMNNLFSIFDPSTNMYMSLNWMNLQYSILFIPNLFWFIPSRKNILFLMIMKMMIFEFKLLMNKKLNYLNMFVFISLFIMIMINNLISMFPYIFPSNSHLIMSLSYSLTLWMSFMLFGWMKNYNFMFIHLTPQGTPNILMPFMVLIESISNIIRPMTLSIRLSANIIAGHLLMSLISNNGPLIIFMMSIILISLQSILCILELAVSIIQAYVFSILSTLYSSETNYEKI</sequence>
<evidence type="ECO:0000256" key="4">
    <source>
        <dbReference type="ARBA" id="ARBA00011648"/>
    </source>
</evidence>
<accession>A0A3S8V0Y3</accession>
<comment type="function">
    <text evidence="1">Mitochondrial membrane ATP synthase (F(1)F(0) ATP synthase or Complex V) produces ATP from ADP in the presence of a proton gradient across the membrane which is generated by electron transport complexes of the respiratory chain. F-type ATPases consist of two structural domains, F(1) - containing the extramembraneous catalytic core and F(0) - containing the membrane proton channel, linked together by a central stalk and a peripheral stalk. During catalysis, ATP synthesis in the catalytic domain of F(1) is coupled via a rotary mechanism of the central stalk subunits to proton translocation. Key component of the proton channel; it may play a direct role in the translocation of protons across the membrane.</text>
</comment>
<dbReference type="NCBIfam" id="TIGR01131">
    <property type="entry name" value="ATP_synt_6_or_A"/>
    <property type="match status" value="1"/>
</dbReference>
<dbReference type="EMBL" id="MG923501">
    <property type="protein sequence ID" value="AZL93313.1"/>
    <property type="molecule type" value="Genomic_DNA"/>
</dbReference>
<evidence type="ECO:0000256" key="7">
    <source>
        <dbReference type="ARBA" id="ARBA00022692"/>
    </source>
</evidence>
<keyword evidence="10" id="KW-0406">Ion transport</keyword>
<evidence type="ECO:0000313" key="15">
    <source>
        <dbReference type="EMBL" id="AZL93313.1"/>
    </source>
</evidence>
<keyword evidence="12" id="KW-0066">ATP synthesis</keyword>
<evidence type="ECO:0000256" key="14">
    <source>
        <dbReference type="SAM" id="Phobius"/>
    </source>
</evidence>
<evidence type="ECO:0000256" key="10">
    <source>
        <dbReference type="ARBA" id="ARBA00023065"/>
    </source>
</evidence>
<reference evidence="15" key="1">
    <citation type="journal article" date="2018" name="Mol. Phylogenet. Evol.">
        <title>Mitochondrial phylogenomics of the Hymenoptera.</title>
        <authorList>
            <person name="Tang P."/>
            <person name="Zhu J.C."/>
            <person name="Zheng B.Y."/>
            <person name="Wei S.J."/>
            <person name="Sharkey M."/>
            <person name="Chen X.X."/>
            <person name="Vogler A.P."/>
        </authorList>
    </citation>
    <scope>NUCLEOTIDE SEQUENCE</scope>
</reference>
<evidence type="ECO:0000256" key="11">
    <source>
        <dbReference type="ARBA" id="ARBA00023136"/>
    </source>
</evidence>
<dbReference type="AlphaFoldDB" id="A0A3S8V0Y3"/>
<keyword evidence="15" id="KW-0496">Mitochondrion</keyword>
<comment type="subunit">
    <text evidence="4">F-type ATPases have 2 components, CF(1) - the catalytic core - and CF(0) - the membrane proton channel. CF(1) has five subunits: alpha(3), beta(3), gamma(1), delta(1), epsilon(1). CF(0) has three main subunits: a, b and c.</text>
</comment>
<evidence type="ECO:0000256" key="1">
    <source>
        <dbReference type="ARBA" id="ARBA00002070"/>
    </source>
</evidence>
<feature type="transmembrane region" description="Helical" evidence="14">
    <location>
        <begin position="67"/>
        <end position="86"/>
    </location>
</feature>
<keyword evidence="11 14" id="KW-0472">Membrane</keyword>
<name>A0A3S8V0Y3_9HYME</name>
<keyword evidence="5" id="KW-0813">Transport</keyword>
<protein>
    <recommendedName>
        <fullName evidence="13">ATP synthase subunit a</fullName>
    </recommendedName>
</protein>
<evidence type="ECO:0000256" key="6">
    <source>
        <dbReference type="ARBA" id="ARBA00022547"/>
    </source>
</evidence>